<sequence>MKHVKEDTEKLIKEAMFGLISLLRGYLGKGAEKARNICVYMVQCIGDRIEAFL</sequence>
<proteinExistence type="predicted"/>
<protein>
    <submittedName>
        <fullName evidence="1">Uncharacterized protein</fullName>
    </submittedName>
</protein>
<accession>U9SGI3</accession>
<gene>
    <name evidence="1" type="ORF">GLOINDRAFT_341498</name>
</gene>
<organism evidence="1">
    <name type="scientific">Rhizophagus irregularis (strain DAOM 181602 / DAOM 197198 / MUCL 43194)</name>
    <name type="common">Arbuscular mycorrhizal fungus</name>
    <name type="synonym">Glomus intraradices</name>
    <dbReference type="NCBI Taxonomy" id="747089"/>
    <lineage>
        <taxon>Eukaryota</taxon>
        <taxon>Fungi</taxon>
        <taxon>Fungi incertae sedis</taxon>
        <taxon>Mucoromycota</taxon>
        <taxon>Glomeromycotina</taxon>
        <taxon>Glomeromycetes</taxon>
        <taxon>Glomerales</taxon>
        <taxon>Glomeraceae</taxon>
        <taxon>Rhizophagus</taxon>
    </lineage>
</organism>
<evidence type="ECO:0000313" key="1">
    <source>
        <dbReference type="EMBL" id="ERZ94969.1"/>
    </source>
</evidence>
<dbReference type="EMBL" id="KI301592">
    <property type="protein sequence ID" value="ERZ94969.1"/>
    <property type="molecule type" value="Genomic_DNA"/>
</dbReference>
<dbReference type="AlphaFoldDB" id="U9SGI3"/>
<reference evidence="1" key="1">
    <citation type="submission" date="2013-07" db="EMBL/GenBank/DDBJ databases">
        <title>The genome of an arbuscular mycorrhizal fungus provides insights into the evolution of the oldest plant symbiosis.</title>
        <authorList>
            <consortium name="DOE Joint Genome Institute"/>
            <person name="Tisserant E."/>
            <person name="Malbreil M."/>
            <person name="Kuo A."/>
            <person name="Kohler A."/>
            <person name="Symeonidi A."/>
            <person name="Balestrini R."/>
            <person name="Charron P."/>
            <person name="Duensing N."/>
            <person name="Frei-dit-Frey N."/>
            <person name="Gianinazzi-Pearson V."/>
            <person name="Gilbert B."/>
            <person name="Handa Y."/>
            <person name="Hijri M."/>
            <person name="Kaul R."/>
            <person name="Kawaguchi M."/>
            <person name="Krajinski F."/>
            <person name="Lammers P."/>
            <person name="Lapierre D."/>
            <person name="Masclaux F.G."/>
            <person name="Murat C."/>
            <person name="Morin E."/>
            <person name="Ndikumana S."/>
            <person name="Pagni M."/>
            <person name="Petitpierre D."/>
            <person name="Requena N."/>
            <person name="Rosikiewicz P."/>
            <person name="Riley R."/>
            <person name="Saito K."/>
            <person name="San Clemente H."/>
            <person name="Shapiro H."/>
            <person name="van Tuinen D."/>
            <person name="Becard G."/>
            <person name="Bonfante P."/>
            <person name="Paszkowski U."/>
            <person name="Shachar-Hill Y."/>
            <person name="Young J.P."/>
            <person name="Sanders I.R."/>
            <person name="Henrissat B."/>
            <person name="Rensing S.A."/>
            <person name="Grigoriev I.V."/>
            <person name="Corradi N."/>
            <person name="Roux C."/>
            <person name="Martin F."/>
        </authorList>
    </citation>
    <scope>NUCLEOTIDE SEQUENCE</scope>
    <source>
        <strain evidence="1">DAOM 197198</strain>
    </source>
</reference>
<name>U9SGI3_RHIID</name>
<dbReference type="HOGENOM" id="CLU_3069935_0_0_1"/>